<dbReference type="AlphaFoldDB" id="A8ZVJ0"/>
<name>A8ZVJ0_DESOH</name>
<dbReference type="eggNOG" id="COG3118">
    <property type="taxonomic scope" value="Bacteria"/>
</dbReference>
<dbReference type="KEGG" id="dol:Dole_2373"/>
<dbReference type="Proteomes" id="UP000008561">
    <property type="component" value="Chromosome"/>
</dbReference>
<dbReference type="EMBL" id="CP000859">
    <property type="protein sequence ID" value="ABW68177.1"/>
    <property type="molecule type" value="Genomic_DNA"/>
</dbReference>
<evidence type="ECO:0008006" key="3">
    <source>
        <dbReference type="Google" id="ProtNLM"/>
    </source>
</evidence>
<dbReference type="SUPFAM" id="SSF48452">
    <property type="entry name" value="TPR-like"/>
    <property type="match status" value="1"/>
</dbReference>
<dbReference type="InterPro" id="IPR011990">
    <property type="entry name" value="TPR-like_helical_dom_sf"/>
</dbReference>
<keyword evidence="2" id="KW-1185">Reference proteome</keyword>
<dbReference type="RefSeq" id="WP_012175789.1">
    <property type="nucleotide sequence ID" value="NC_009943.1"/>
</dbReference>
<reference evidence="1 2" key="1">
    <citation type="submission" date="2007-10" db="EMBL/GenBank/DDBJ databases">
        <title>Complete sequence of Desulfococcus oleovorans Hxd3.</title>
        <authorList>
            <consortium name="US DOE Joint Genome Institute"/>
            <person name="Copeland A."/>
            <person name="Lucas S."/>
            <person name="Lapidus A."/>
            <person name="Barry K."/>
            <person name="Glavina del Rio T."/>
            <person name="Dalin E."/>
            <person name="Tice H."/>
            <person name="Pitluck S."/>
            <person name="Kiss H."/>
            <person name="Brettin T."/>
            <person name="Bruce D."/>
            <person name="Detter J.C."/>
            <person name="Han C."/>
            <person name="Schmutz J."/>
            <person name="Larimer F."/>
            <person name="Land M."/>
            <person name="Hauser L."/>
            <person name="Kyrpides N."/>
            <person name="Kim E."/>
            <person name="Wawrik B."/>
            <person name="Richardson P."/>
        </authorList>
    </citation>
    <scope>NUCLEOTIDE SEQUENCE [LARGE SCALE GENOMIC DNA]</scope>
    <source>
        <strain evidence="2">DSM 6200 / JCM 39069 / Hxd3</strain>
    </source>
</reference>
<organism evidence="1 2">
    <name type="scientific">Desulfosudis oleivorans (strain DSM 6200 / JCM 39069 / Hxd3)</name>
    <name type="common">Desulfococcus oleovorans</name>
    <dbReference type="NCBI Taxonomy" id="96561"/>
    <lineage>
        <taxon>Bacteria</taxon>
        <taxon>Pseudomonadati</taxon>
        <taxon>Thermodesulfobacteriota</taxon>
        <taxon>Desulfobacteria</taxon>
        <taxon>Desulfobacterales</taxon>
        <taxon>Desulfosudaceae</taxon>
        <taxon>Desulfosudis</taxon>
    </lineage>
</organism>
<gene>
    <name evidence="1" type="ordered locus">Dole_2373</name>
</gene>
<protein>
    <recommendedName>
        <fullName evidence="3">Tetratricopeptide repeat protein</fullName>
    </recommendedName>
</protein>
<dbReference type="Gene3D" id="1.25.40.10">
    <property type="entry name" value="Tetratricopeptide repeat domain"/>
    <property type="match status" value="1"/>
</dbReference>
<dbReference type="HOGENOM" id="CLU_805916_0_0_7"/>
<proteinExistence type="predicted"/>
<dbReference type="STRING" id="96561.Dole_2373"/>
<evidence type="ECO:0000313" key="1">
    <source>
        <dbReference type="EMBL" id="ABW68177.1"/>
    </source>
</evidence>
<dbReference type="OrthoDB" id="5415075at2"/>
<evidence type="ECO:0000313" key="2">
    <source>
        <dbReference type="Proteomes" id="UP000008561"/>
    </source>
</evidence>
<accession>A8ZVJ0</accession>
<sequence>MREKIKSLLKQAELYRSQGLFNEARESYERVRRIIQKSKQLPNRDKLLDNVSKKIAKVQGVLVRLENASSSPQMSPEVNRLIKKLFSQTASEDKDAAALEGAVALAKFGQFNDAIAEFRRLLDVDSQRVQAAKNILRCLITYKSSDDAYAQLSEWKVENIFSEDELEKVKSFFEEILDKKWDEKGAARSEALTGGGVDEDDFLDISAVAITLPNGNQVELDVSFQSGNVVSLIIDRKDEKMIQDLQEGSKLEDVHFYSPIAIFRGSGEVTSKTKITSGPKQGDYSMDIKIDSL</sequence>